<dbReference type="PATRIC" id="fig|1491.408.peg.31"/>
<dbReference type="Pfam" id="PF19127">
    <property type="entry name" value="Choline_bind_3"/>
    <property type="match status" value="1"/>
</dbReference>
<evidence type="ECO:0000313" key="4">
    <source>
        <dbReference type="EMBL" id="AIW54655.1"/>
    </source>
</evidence>
<dbReference type="PROSITE" id="PS51170">
    <property type="entry name" value="CW"/>
    <property type="match status" value="2"/>
</dbReference>
<feature type="repeat" description="Cell wall-binding" evidence="2">
    <location>
        <begin position="72"/>
        <end position="91"/>
    </location>
</feature>
<organism evidence="4">
    <name type="scientific">Clostridium botulinum</name>
    <dbReference type="NCBI Taxonomy" id="1491"/>
    <lineage>
        <taxon>Bacteria</taxon>
        <taxon>Bacillati</taxon>
        <taxon>Bacillota</taxon>
        <taxon>Clostridia</taxon>
        <taxon>Eubacteriales</taxon>
        <taxon>Clostridiaceae</taxon>
        <taxon>Clostridium</taxon>
    </lineage>
</organism>
<evidence type="ECO:0000256" key="1">
    <source>
        <dbReference type="ARBA" id="ARBA00022737"/>
    </source>
</evidence>
<dbReference type="AlphaFoldDB" id="A0A093W4E6"/>
<dbReference type="InterPro" id="IPR018337">
    <property type="entry name" value="Cell_wall/Cho-bd_repeat"/>
</dbReference>
<dbReference type="Gene3D" id="2.10.270.10">
    <property type="entry name" value="Cholin Binding"/>
    <property type="match status" value="1"/>
</dbReference>
<geneLocation type="plasmid" evidence="6">
    <name>pKAPB8</name>
</geneLocation>
<keyword evidence="1" id="KW-0677">Repeat</keyword>
<evidence type="ECO:0000256" key="3">
    <source>
        <dbReference type="SAM" id="SignalP"/>
    </source>
</evidence>
<geneLocation type="plasmid" evidence="4">
    <name>pKAPB2</name>
</geneLocation>
<evidence type="ECO:0000256" key="2">
    <source>
        <dbReference type="PROSITE-ProRule" id="PRU00591"/>
    </source>
</evidence>
<evidence type="ECO:0000313" key="5">
    <source>
        <dbReference type="EMBL" id="AIW54904.1"/>
    </source>
</evidence>
<name>A0A093W4E6_CLOBO</name>
<feature type="signal peptide" evidence="3">
    <location>
        <begin position="1"/>
        <end position="27"/>
    </location>
</feature>
<accession>A0A093W4E6</accession>
<protein>
    <submittedName>
        <fullName evidence="4">Putative PspC like repetitive cell surface protein</fullName>
    </submittedName>
</protein>
<proteinExistence type="predicted"/>
<sequence>MGKKKKLTGMLMVSLLMISGLSTVASAEELYIPTFRNVVTGVTDTTNEISTTTSWKYIDGYWYYLKPSGEKVTGWINDNGNWYFCDSLGRMLHDTVINNFKLGNNGAWIY</sequence>
<feature type="chain" id="PRO_5038290310" evidence="3">
    <location>
        <begin position="28"/>
        <end position="110"/>
    </location>
</feature>
<dbReference type="EMBL" id="KJ776579">
    <property type="protein sequence ID" value="AIW54655.1"/>
    <property type="molecule type" value="Genomic_DNA"/>
</dbReference>
<keyword evidence="4" id="KW-0614">Plasmid</keyword>
<dbReference type="EMBL" id="KJ776584">
    <property type="protein sequence ID" value="AIW54959.1"/>
    <property type="molecule type" value="Genomic_DNA"/>
</dbReference>
<dbReference type="SUPFAM" id="SSF69360">
    <property type="entry name" value="Cell wall binding repeat"/>
    <property type="match status" value="1"/>
</dbReference>
<evidence type="ECO:0000313" key="6">
    <source>
        <dbReference type="EMBL" id="AIW54959.1"/>
    </source>
</evidence>
<feature type="repeat" description="Cell wall-binding" evidence="2">
    <location>
        <begin position="52"/>
        <end position="71"/>
    </location>
</feature>
<dbReference type="RefSeq" id="WP_035784570.1">
    <property type="nucleotide sequence ID" value="NZ_KJ776579.1"/>
</dbReference>
<reference evidence="4" key="1">
    <citation type="journal article" date="2014" name="Genome Biol. Evol.">
        <title>Three classes of plasmid (47-63 kb) carry the type B neurotoxin gene cluster of group II Clostridium botulinum.</title>
        <authorList>
            <person name="Carter A.T."/>
            <person name="Austin J.W."/>
            <person name="Weedmark K.A."/>
            <person name="Corbett C."/>
            <person name="Peck M.W."/>
        </authorList>
    </citation>
    <scope>NUCLEOTIDE SEQUENCE</scope>
    <source>
        <strain evidence="4">KapchunkaB2</strain>
        <strain evidence="5">KapchunkaB3</strain>
        <strain evidence="6">KapchunkaB8</strain>
        <plasmid evidence="4">pKAPB2</plasmid>
        <plasmid evidence="5">pKAPB3</plasmid>
        <plasmid evidence="6">pKAPB8</plasmid>
    </source>
</reference>
<dbReference type="EMBL" id="KJ776583">
    <property type="protein sequence ID" value="AIW54904.1"/>
    <property type="molecule type" value="Genomic_DNA"/>
</dbReference>
<geneLocation type="plasmid" evidence="5">
    <name>pKAPB3</name>
</geneLocation>
<keyword evidence="3" id="KW-0732">Signal</keyword>